<keyword evidence="1" id="KW-1133">Transmembrane helix</keyword>
<evidence type="ECO:0008006" key="4">
    <source>
        <dbReference type="Google" id="ProtNLM"/>
    </source>
</evidence>
<dbReference type="EMBL" id="CP032489">
    <property type="protein sequence ID" value="AYD47851.1"/>
    <property type="molecule type" value="Genomic_DNA"/>
</dbReference>
<protein>
    <recommendedName>
        <fullName evidence="4">PepSY domain-containing protein</fullName>
    </recommendedName>
</protein>
<evidence type="ECO:0000313" key="2">
    <source>
        <dbReference type="EMBL" id="AYD47851.1"/>
    </source>
</evidence>
<organism evidence="2 3">
    <name type="scientific">Arachidicoccus soli</name>
    <dbReference type="NCBI Taxonomy" id="2341117"/>
    <lineage>
        <taxon>Bacteria</taxon>
        <taxon>Pseudomonadati</taxon>
        <taxon>Bacteroidota</taxon>
        <taxon>Chitinophagia</taxon>
        <taxon>Chitinophagales</taxon>
        <taxon>Chitinophagaceae</taxon>
        <taxon>Arachidicoccus</taxon>
    </lineage>
</organism>
<gene>
    <name evidence="2" type="ORF">D6B99_09770</name>
</gene>
<keyword evidence="1" id="KW-0812">Transmembrane</keyword>
<feature type="transmembrane region" description="Helical" evidence="1">
    <location>
        <begin position="460"/>
        <end position="478"/>
    </location>
</feature>
<sequence>MKKKIYKWHRTLSIIIAFPVLIWAMSGFLHPIMTDIRPQIATQQTPALSIDSSMMKVPLNKALKENDILSFFNFRIVSMDDTLYYQVKKTAAAAPEYLSAFTGKLLTNGDKLYAIYLAEHFLTNGKTKVSIASVDTVNDFTTGYNVINKLLPVYRVIFNRADGIRIYVDTQQSRFSYASDKRRAWLNSAFIFLHTWSWMDNFSLLKVIIITALMLMTMFTACFGLYIFFTTKSKNVLGNKVVKRRRIHRYTAVFAALFTLLFTFSGCVHILSSLAKDDRGKTILSQRISTDNAGFDIARVQTLIHHPLCDLSFVQMNQQLYLRVNASGEGMDKDLMMRMSVTVPKIYFIHLSDYRILPDGDKLYAIYLANNYLHKNINSSETVIVSKFGYDYDFSDKVLPVWQVVLNHDNSNTVFVETATGKLRKESSRIEKFDAFCFAFFHKHEFMAWGGKNLKDFSTMFWVFAQIVMIIFGLIIYFKRTKKKT</sequence>
<feature type="transmembrane region" description="Helical" evidence="1">
    <location>
        <begin position="205"/>
        <end position="229"/>
    </location>
</feature>
<feature type="transmembrane region" description="Helical" evidence="1">
    <location>
        <begin position="12"/>
        <end position="29"/>
    </location>
</feature>
<keyword evidence="1" id="KW-0472">Membrane</keyword>
<dbReference type="OrthoDB" id="9806195at2"/>
<reference evidence="2 3" key="1">
    <citation type="submission" date="2018-09" db="EMBL/GenBank/DDBJ databases">
        <title>Arachidicoccus sp. nov., a bacterium isolated from soil.</title>
        <authorList>
            <person name="Weon H.-Y."/>
            <person name="Kwon S.-W."/>
            <person name="Lee S.A."/>
        </authorList>
    </citation>
    <scope>NUCLEOTIDE SEQUENCE [LARGE SCALE GENOMIC DNA]</scope>
    <source>
        <strain evidence="2 3">KIS59-12</strain>
    </source>
</reference>
<dbReference type="AlphaFoldDB" id="A0A386HQY3"/>
<name>A0A386HQY3_9BACT</name>
<accession>A0A386HQY3</accession>
<dbReference type="KEGG" id="ark:D6B99_09770"/>
<feature type="transmembrane region" description="Helical" evidence="1">
    <location>
        <begin position="250"/>
        <end position="271"/>
    </location>
</feature>
<evidence type="ECO:0000256" key="1">
    <source>
        <dbReference type="SAM" id="Phobius"/>
    </source>
</evidence>
<dbReference type="Proteomes" id="UP000266118">
    <property type="component" value="Chromosome"/>
</dbReference>
<keyword evidence="3" id="KW-1185">Reference proteome</keyword>
<evidence type="ECO:0000313" key="3">
    <source>
        <dbReference type="Proteomes" id="UP000266118"/>
    </source>
</evidence>
<proteinExistence type="predicted"/>